<keyword evidence="2 3" id="KW-0547">Nucleotide-binding</keyword>
<sequence length="119" mass="12492">MSSLPVAAVLPELLCALQQAPQVLLNAPTGAGKSTWLPLPILAAGQIDRAHYSAGTAPAGGAQRRAAAGRLLGEKPGDTVGYRMRADTCVGPNTRIEVVTEGILTRTLQHDPELTAWVW</sequence>
<protein>
    <submittedName>
        <fullName evidence="3">ATP-dependent RNA helicase HrpB</fullName>
    </submittedName>
</protein>
<dbReference type="AlphaFoldDB" id="A0A4U9DDJ7"/>
<name>A0A4U9DDJ7_RAOTE</name>
<accession>A0A4U9DDJ7</accession>
<evidence type="ECO:0000256" key="1">
    <source>
        <dbReference type="ARBA" id="ARBA00022801"/>
    </source>
</evidence>
<evidence type="ECO:0000313" key="4">
    <source>
        <dbReference type="Proteomes" id="UP000339249"/>
    </source>
</evidence>
<evidence type="ECO:0000256" key="2">
    <source>
        <dbReference type="ARBA" id="ARBA00022806"/>
    </source>
</evidence>
<keyword evidence="2 3" id="KW-0067">ATP-binding</keyword>
<reference evidence="3 4" key="1">
    <citation type="submission" date="2019-04" db="EMBL/GenBank/DDBJ databases">
        <authorList>
            <consortium name="Pathogen Informatics"/>
        </authorList>
    </citation>
    <scope>NUCLEOTIDE SEQUENCE [LARGE SCALE GENOMIC DNA]</scope>
    <source>
        <strain evidence="3 4">NCTC9185</strain>
    </source>
</reference>
<dbReference type="Proteomes" id="UP000339249">
    <property type="component" value="Unassembled WGS sequence"/>
</dbReference>
<dbReference type="Gene3D" id="3.40.50.300">
    <property type="entry name" value="P-loop containing nucleotide triphosphate hydrolases"/>
    <property type="match status" value="1"/>
</dbReference>
<keyword evidence="2 3" id="KW-0347">Helicase</keyword>
<gene>
    <name evidence="3" type="ORF">NCTC9185_06165</name>
</gene>
<dbReference type="PANTHER" id="PTHR43519:SF1">
    <property type="entry name" value="ATP-DEPENDENT RNA HELICASE HRPB"/>
    <property type="match status" value="1"/>
</dbReference>
<organism evidence="3 4">
    <name type="scientific">Raoultella terrigena</name>
    <name type="common">Klebsiella terrigena</name>
    <dbReference type="NCBI Taxonomy" id="577"/>
    <lineage>
        <taxon>Bacteria</taxon>
        <taxon>Pseudomonadati</taxon>
        <taxon>Pseudomonadota</taxon>
        <taxon>Gammaproteobacteria</taxon>
        <taxon>Enterobacterales</taxon>
        <taxon>Enterobacteriaceae</taxon>
        <taxon>Klebsiella/Raoultella group</taxon>
        <taxon>Raoultella</taxon>
    </lineage>
</organism>
<evidence type="ECO:0000313" key="3">
    <source>
        <dbReference type="EMBL" id="VTN14113.1"/>
    </source>
</evidence>
<dbReference type="EMBL" id="CABDVU010000001">
    <property type="protein sequence ID" value="VTN14113.1"/>
    <property type="molecule type" value="Genomic_DNA"/>
</dbReference>
<proteinExistence type="predicted"/>
<dbReference type="GO" id="GO:0004386">
    <property type="term" value="F:helicase activity"/>
    <property type="evidence" value="ECO:0007669"/>
    <property type="project" value="UniProtKB-KW"/>
</dbReference>
<dbReference type="PANTHER" id="PTHR43519">
    <property type="entry name" value="ATP-DEPENDENT RNA HELICASE HRPB"/>
    <property type="match status" value="1"/>
</dbReference>
<keyword evidence="1" id="KW-0378">Hydrolase</keyword>
<dbReference type="SUPFAM" id="SSF52540">
    <property type="entry name" value="P-loop containing nucleoside triphosphate hydrolases"/>
    <property type="match status" value="1"/>
</dbReference>
<dbReference type="InterPro" id="IPR027417">
    <property type="entry name" value="P-loop_NTPase"/>
</dbReference>
<dbReference type="GO" id="GO:0016787">
    <property type="term" value="F:hydrolase activity"/>
    <property type="evidence" value="ECO:0007669"/>
    <property type="project" value="UniProtKB-KW"/>
</dbReference>